<gene>
    <name evidence="2" type="ORF">NITMOv2_2848</name>
</gene>
<feature type="transmembrane region" description="Helical" evidence="1">
    <location>
        <begin position="113"/>
        <end position="133"/>
    </location>
</feature>
<feature type="transmembrane region" description="Helical" evidence="1">
    <location>
        <begin position="225"/>
        <end position="241"/>
    </location>
</feature>
<proteinExistence type="predicted"/>
<dbReference type="EMBL" id="CP011801">
    <property type="protein sequence ID" value="ALA59256.1"/>
    <property type="molecule type" value="Genomic_DNA"/>
</dbReference>
<feature type="transmembrane region" description="Helical" evidence="1">
    <location>
        <begin position="74"/>
        <end position="93"/>
    </location>
</feature>
<sequence>MGEVGLLAALPLILVHVVSPWLAFLDQVPRSRLLSFSGGVAVGLVFLDIMPELAEQQRVVERVLGEAPSFLEHHIYLVAILGLATFYGADRVVKTSRKQRREAGLEDMAGQGAFWLSMAVFTLKNTIVGYLLASEEWSLRGLLLFLPAILLEFVLSDRALHEAHRHNYDRIGRWVLAAAVIAGYAVGDRAPLPPVLFAALTAFLGGAIILTTLKEELPDERQSRFGAFAAGIVVYAILVLAQ</sequence>
<keyword evidence="1" id="KW-0472">Membrane</keyword>
<feature type="transmembrane region" description="Helical" evidence="1">
    <location>
        <begin position="6"/>
        <end position="24"/>
    </location>
</feature>
<keyword evidence="1" id="KW-0812">Transmembrane</keyword>
<dbReference type="OrthoDB" id="21325at2"/>
<evidence type="ECO:0000256" key="1">
    <source>
        <dbReference type="SAM" id="Phobius"/>
    </source>
</evidence>
<dbReference type="RefSeq" id="WP_053380309.1">
    <property type="nucleotide sequence ID" value="NZ_CP011801.1"/>
</dbReference>
<evidence type="ECO:0008006" key="4">
    <source>
        <dbReference type="Google" id="ProtNLM"/>
    </source>
</evidence>
<dbReference type="KEGG" id="nmv:NITMOv2_2848"/>
<keyword evidence="1" id="KW-1133">Transmembrane helix</keyword>
<dbReference type="AlphaFoldDB" id="A0A0K2GE76"/>
<evidence type="ECO:0000313" key="2">
    <source>
        <dbReference type="EMBL" id="ALA59256.1"/>
    </source>
</evidence>
<reference evidence="2 3" key="1">
    <citation type="journal article" date="2015" name="Proc. Natl. Acad. Sci. U.S.A.">
        <title>Expanded metabolic versatility of ubiquitous nitrite-oxidizing bacteria from the genus Nitrospira.</title>
        <authorList>
            <person name="Koch H."/>
            <person name="Lucker S."/>
            <person name="Albertsen M."/>
            <person name="Kitzinger K."/>
            <person name="Herbold C."/>
            <person name="Spieck E."/>
            <person name="Nielsen P.H."/>
            <person name="Wagner M."/>
            <person name="Daims H."/>
        </authorList>
    </citation>
    <scope>NUCLEOTIDE SEQUENCE [LARGE SCALE GENOMIC DNA]</scope>
    <source>
        <strain evidence="2 3">NSP M-1</strain>
    </source>
</reference>
<accession>A0A0K2GE76</accession>
<protein>
    <recommendedName>
        <fullName evidence="4">Divalent heavy-metal cations transporter</fullName>
    </recommendedName>
</protein>
<feature type="transmembrane region" description="Helical" evidence="1">
    <location>
        <begin position="193"/>
        <end position="213"/>
    </location>
</feature>
<organism evidence="2 3">
    <name type="scientific">Nitrospira moscoviensis</name>
    <dbReference type="NCBI Taxonomy" id="42253"/>
    <lineage>
        <taxon>Bacteria</taxon>
        <taxon>Pseudomonadati</taxon>
        <taxon>Nitrospirota</taxon>
        <taxon>Nitrospiria</taxon>
        <taxon>Nitrospirales</taxon>
        <taxon>Nitrospiraceae</taxon>
        <taxon>Nitrospira</taxon>
    </lineage>
</organism>
<name>A0A0K2GE76_NITMO</name>
<dbReference type="PATRIC" id="fig|42253.5.peg.2816"/>
<dbReference type="STRING" id="42253.NITMOv2_2848"/>
<feature type="transmembrane region" description="Helical" evidence="1">
    <location>
        <begin position="139"/>
        <end position="159"/>
    </location>
</feature>
<dbReference type="Proteomes" id="UP000069205">
    <property type="component" value="Chromosome"/>
</dbReference>
<keyword evidence="3" id="KW-1185">Reference proteome</keyword>
<evidence type="ECO:0000313" key="3">
    <source>
        <dbReference type="Proteomes" id="UP000069205"/>
    </source>
</evidence>
<feature type="transmembrane region" description="Helical" evidence="1">
    <location>
        <begin position="33"/>
        <end position="54"/>
    </location>
</feature>